<organism evidence="4 5">
    <name type="scientific">Rhodocollybia butyracea</name>
    <dbReference type="NCBI Taxonomy" id="206335"/>
    <lineage>
        <taxon>Eukaryota</taxon>
        <taxon>Fungi</taxon>
        <taxon>Dikarya</taxon>
        <taxon>Basidiomycota</taxon>
        <taxon>Agaricomycotina</taxon>
        <taxon>Agaricomycetes</taxon>
        <taxon>Agaricomycetidae</taxon>
        <taxon>Agaricales</taxon>
        <taxon>Marasmiineae</taxon>
        <taxon>Omphalotaceae</taxon>
        <taxon>Rhodocollybia</taxon>
    </lineage>
</organism>
<feature type="transmembrane region" description="Helical" evidence="2">
    <location>
        <begin position="131"/>
        <end position="155"/>
    </location>
</feature>
<accession>A0A9P5QBG9</accession>
<evidence type="ECO:0000256" key="1">
    <source>
        <dbReference type="ARBA" id="ARBA00022679"/>
    </source>
</evidence>
<keyword evidence="1" id="KW-0808">Transferase</keyword>
<comment type="caution">
    <text evidence="4">The sequence shown here is derived from an EMBL/GenBank/DDBJ whole genome shotgun (WGS) entry which is preliminary data.</text>
</comment>
<name>A0A9P5QBG9_9AGAR</name>
<protein>
    <recommendedName>
        <fullName evidence="3">N-acetyltransferase domain-containing protein</fullName>
    </recommendedName>
</protein>
<proteinExistence type="predicted"/>
<dbReference type="EMBL" id="JADNRY010000004">
    <property type="protein sequence ID" value="KAF9077410.1"/>
    <property type="molecule type" value="Genomic_DNA"/>
</dbReference>
<evidence type="ECO:0000256" key="2">
    <source>
        <dbReference type="SAM" id="Phobius"/>
    </source>
</evidence>
<evidence type="ECO:0000313" key="4">
    <source>
        <dbReference type="EMBL" id="KAF9077410.1"/>
    </source>
</evidence>
<dbReference type="Gene3D" id="3.40.630.30">
    <property type="match status" value="1"/>
</dbReference>
<dbReference type="AlphaFoldDB" id="A0A9P5QBG9"/>
<dbReference type="PANTHER" id="PTHR13947:SF37">
    <property type="entry name" value="LD18367P"/>
    <property type="match status" value="1"/>
</dbReference>
<sequence>MMCSAVFNVQSRHNTSRFLTTQYIIGMFISSFADSQNLDLSSNSAPFVRVRIARKSDSDAIRKLFRICFITGKDSPARAHLSVTIRTPAFHGAFALLILSIAIEIAILFPFSWTQGTSNHSGKIAVGAGTLALLAFSYLCCVIYSSVAFFARFCYNCLREDLKDIPKHYELRPVNRVSNAEENDPELEPTGKKAFWVAEEINPSTGRSAIVGCISLDELHPPLDIQPDLAELCRMCVSPHHRRRGIANALVEACEAHARNSKLNVSAIILRTSFYQPSARRLYTKNFGYKLVLEKTIYCGFERFPGYMYRKELKSQT</sequence>
<dbReference type="InterPro" id="IPR016181">
    <property type="entry name" value="Acyl_CoA_acyltransferase"/>
</dbReference>
<dbReference type="PROSITE" id="PS51186">
    <property type="entry name" value="GNAT"/>
    <property type="match status" value="1"/>
</dbReference>
<dbReference type="PANTHER" id="PTHR13947">
    <property type="entry name" value="GNAT FAMILY N-ACETYLTRANSFERASE"/>
    <property type="match status" value="1"/>
</dbReference>
<dbReference type="SUPFAM" id="SSF55729">
    <property type="entry name" value="Acyl-CoA N-acyltransferases (Nat)"/>
    <property type="match status" value="1"/>
</dbReference>
<evidence type="ECO:0000313" key="5">
    <source>
        <dbReference type="Proteomes" id="UP000772434"/>
    </source>
</evidence>
<gene>
    <name evidence="4" type="ORF">BDP27DRAFT_608814</name>
</gene>
<dbReference type="Proteomes" id="UP000772434">
    <property type="component" value="Unassembled WGS sequence"/>
</dbReference>
<dbReference type="InterPro" id="IPR050769">
    <property type="entry name" value="NAT_camello-type"/>
</dbReference>
<feature type="domain" description="N-acetyltransferase" evidence="3">
    <location>
        <begin position="155"/>
        <end position="314"/>
    </location>
</feature>
<keyword evidence="2" id="KW-0812">Transmembrane</keyword>
<reference evidence="4" key="1">
    <citation type="submission" date="2020-11" db="EMBL/GenBank/DDBJ databases">
        <authorList>
            <consortium name="DOE Joint Genome Institute"/>
            <person name="Ahrendt S."/>
            <person name="Riley R."/>
            <person name="Andreopoulos W."/>
            <person name="Labutti K."/>
            <person name="Pangilinan J."/>
            <person name="Ruiz-Duenas F.J."/>
            <person name="Barrasa J.M."/>
            <person name="Sanchez-Garcia M."/>
            <person name="Camarero S."/>
            <person name="Miyauchi S."/>
            <person name="Serrano A."/>
            <person name="Linde D."/>
            <person name="Babiker R."/>
            <person name="Drula E."/>
            <person name="Ayuso-Fernandez I."/>
            <person name="Pacheco R."/>
            <person name="Padilla G."/>
            <person name="Ferreira P."/>
            <person name="Barriuso J."/>
            <person name="Kellner H."/>
            <person name="Castanera R."/>
            <person name="Alfaro M."/>
            <person name="Ramirez L."/>
            <person name="Pisabarro A.G."/>
            <person name="Kuo A."/>
            <person name="Tritt A."/>
            <person name="Lipzen A."/>
            <person name="He G."/>
            <person name="Yan M."/>
            <person name="Ng V."/>
            <person name="Cullen D."/>
            <person name="Martin F."/>
            <person name="Rosso M.-N."/>
            <person name="Henrissat B."/>
            <person name="Hibbett D."/>
            <person name="Martinez A.T."/>
            <person name="Grigoriev I.V."/>
        </authorList>
    </citation>
    <scope>NUCLEOTIDE SEQUENCE</scope>
    <source>
        <strain evidence="4">AH 40177</strain>
    </source>
</reference>
<feature type="transmembrane region" description="Helical" evidence="2">
    <location>
        <begin position="89"/>
        <end position="111"/>
    </location>
</feature>
<keyword evidence="2" id="KW-1133">Transmembrane helix</keyword>
<evidence type="ECO:0000259" key="3">
    <source>
        <dbReference type="PROSITE" id="PS51186"/>
    </source>
</evidence>
<keyword evidence="2" id="KW-0472">Membrane</keyword>
<dbReference type="GO" id="GO:0008080">
    <property type="term" value="F:N-acetyltransferase activity"/>
    <property type="evidence" value="ECO:0007669"/>
    <property type="project" value="InterPro"/>
</dbReference>
<dbReference type="InterPro" id="IPR000182">
    <property type="entry name" value="GNAT_dom"/>
</dbReference>
<keyword evidence="5" id="KW-1185">Reference proteome</keyword>
<dbReference type="OrthoDB" id="41532at2759"/>
<dbReference type="CDD" id="cd04301">
    <property type="entry name" value="NAT_SF"/>
    <property type="match status" value="1"/>
</dbReference>
<dbReference type="Pfam" id="PF00583">
    <property type="entry name" value="Acetyltransf_1"/>
    <property type="match status" value="1"/>
</dbReference>